<dbReference type="EMBL" id="AEYP01076372">
    <property type="status" value="NOT_ANNOTATED_CDS"/>
    <property type="molecule type" value="Genomic_DNA"/>
</dbReference>
<reference evidence="1" key="1">
    <citation type="submission" date="2024-06" db="UniProtKB">
        <authorList>
            <consortium name="Ensembl"/>
        </authorList>
    </citation>
    <scope>IDENTIFICATION</scope>
</reference>
<evidence type="ECO:0000313" key="1">
    <source>
        <dbReference type="Ensembl" id="ENSMPUP00000008812.1"/>
    </source>
</evidence>
<dbReference type="AlphaFoldDB" id="M3YBV5"/>
<sequence length="79" mass="8536">MYRLVCLGTKLSCPSPQEAFSCPRFGKASLCCLGILGHDPGCPPLCCRGLTGTCHSSLELYAPQRADLGCYCTFSSWKK</sequence>
<dbReference type="Ensembl" id="ENSMPUT00000008956.1">
    <property type="protein sequence ID" value="ENSMPUP00000008812.1"/>
    <property type="gene ID" value="ENSMPUG00000008882.1"/>
</dbReference>
<proteinExistence type="predicted"/>
<protein>
    <submittedName>
        <fullName evidence="1">Uncharacterized protein</fullName>
    </submittedName>
</protein>
<dbReference type="HOGENOM" id="CLU_2605433_0_0_1"/>
<organism evidence="1">
    <name type="scientific">Mustela putorius furo</name>
    <name type="common">European domestic ferret</name>
    <name type="synonym">Mustela furo</name>
    <dbReference type="NCBI Taxonomy" id="9669"/>
    <lineage>
        <taxon>Eukaryota</taxon>
        <taxon>Metazoa</taxon>
        <taxon>Chordata</taxon>
        <taxon>Craniata</taxon>
        <taxon>Vertebrata</taxon>
        <taxon>Euteleostomi</taxon>
        <taxon>Mammalia</taxon>
        <taxon>Eutheria</taxon>
        <taxon>Laurasiatheria</taxon>
        <taxon>Carnivora</taxon>
        <taxon>Caniformia</taxon>
        <taxon>Musteloidea</taxon>
        <taxon>Mustelidae</taxon>
        <taxon>Mustelinae</taxon>
        <taxon>Mustela</taxon>
    </lineage>
</organism>
<dbReference type="InParanoid" id="M3YBV5"/>
<accession>M3YBV5</accession>
<name>M3YBV5_MUSPF</name>